<evidence type="ECO:0000256" key="1">
    <source>
        <dbReference type="ARBA" id="ARBA00022517"/>
    </source>
</evidence>
<protein>
    <recommendedName>
        <fullName evidence="2">Ribosome-binding factor A</fullName>
    </recommendedName>
</protein>
<proteinExistence type="inferred from homology"/>
<keyword evidence="5" id="KW-1185">Reference proteome</keyword>
<dbReference type="OrthoDB" id="307788at2"/>
<dbReference type="GO" id="GO:0043024">
    <property type="term" value="F:ribosomal small subunit binding"/>
    <property type="evidence" value="ECO:0007669"/>
    <property type="project" value="TreeGrafter"/>
</dbReference>
<dbReference type="KEGG" id="ladl:NCTC12735_01564"/>
<dbReference type="Proteomes" id="UP000281170">
    <property type="component" value="Plasmid 24"/>
</dbReference>
<dbReference type="GO" id="GO:0005829">
    <property type="term" value="C:cytosol"/>
    <property type="evidence" value="ECO:0007669"/>
    <property type="project" value="TreeGrafter"/>
</dbReference>
<dbReference type="AlphaFoldDB" id="A0A0W0R0G9"/>
<evidence type="ECO:0000256" key="2">
    <source>
        <dbReference type="HAMAP-Rule" id="MF_00003"/>
    </source>
</evidence>
<keyword evidence="2" id="KW-0963">Cytoplasm</keyword>
<evidence type="ECO:0000313" key="6">
    <source>
        <dbReference type="Proteomes" id="UP000281170"/>
    </source>
</evidence>
<dbReference type="InterPro" id="IPR023799">
    <property type="entry name" value="RbfA_dom_sf"/>
</dbReference>
<name>A0A0W0R0G9_9GAMM</name>
<comment type="subcellular location">
    <subcellularLocation>
        <location evidence="2">Cytoplasm</location>
    </subcellularLocation>
</comment>
<keyword evidence="4" id="KW-0614">Plasmid</keyword>
<comment type="similarity">
    <text evidence="2">Belongs to the RbfA family.</text>
</comment>
<keyword evidence="1 2" id="KW-0690">Ribosome biogenesis</keyword>
<geneLocation type="plasmid" evidence="4 6">
    <name>24</name>
</geneLocation>
<dbReference type="PATRIC" id="fig|45056.6.peg.1908"/>
<accession>A0A0W0R0G9</accession>
<dbReference type="Gene3D" id="3.30.300.20">
    <property type="match status" value="1"/>
</dbReference>
<dbReference type="SUPFAM" id="SSF89919">
    <property type="entry name" value="Ribosome-binding factor A, RbfA"/>
    <property type="match status" value="1"/>
</dbReference>
<dbReference type="PANTHER" id="PTHR33515:SF1">
    <property type="entry name" value="RIBOSOME-BINDING FACTOR A, CHLOROPLASTIC-RELATED"/>
    <property type="match status" value="1"/>
</dbReference>
<dbReference type="NCBIfam" id="TIGR00082">
    <property type="entry name" value="rbfA"/>
    <property type="match status" value="1"/>
</dbReference>
<dbReference type="InterPro" id="IPR000238">
    <property type="entry name" value="RbfA"/>
</dbReference>
<evidence type="ECO:0000313" key="4">
    <source>
        <dbReference type="EMBL" id="VEH85920.1"/>
    </source>
</evidence>
<dbReference type="HAMAP" id="MF_00003">
    <property type="entry name" value="RbfA"/>
    <property type="match status" value="1"/>
</dbReference>
<evidence type="ECO:0000313" key="3">
    <source>
        <dbReference type="EMBL" id="KTC64552.1"/>
    </source>
</evidence>
<gene>
    <name evidence="2 3" type="primary">rbfA</name>
    <name evidence="3" type="ORF">Lade_1846</name>
    <name evidence="4" type="ORF">NCTC12735_01564</name>
</gene>
<comment type="function">
    <text evidence="2">One of several proteins that assist in the late maturation steps of the functional core of the 30S ribosomal subunit. Associates with free 30S ribosomal subunits (but not with 30S subunits that are part of 70S ribosomes or polysomes). Required for efficient processing of 16S rRNA. May interact with the 5'-terminal helix region of 16S rRNA.</text>
</comment>
<dbReference type="Proteomes" id="UP000054859">
    <property type="component" value="Unassembled WGS sequence"/>
</dbReference>
<reference evidence="3 5" key="1">
    <citation type="submission" date="2015-11" db="EMBL/GenBank/DDBJ databases">
        <title>Identification of large and diverse effector repertoires of 38 Legionella species.</title>
        <authorList>
            <person name="Burstein D."/>
            <person name="Amaro F."/>
            <person name="Zusman T."/>
            <person name="Lifshitz Z."/>
            <person name="Cohen O."/>
            <person name="Gilbert J.A."/>
            <person name="Pupko T."/>
            <person name="Shuman H.A."/>
            <person name="Segal G."/>
        </authorList>
    </citation>
    <scope>NUCLEOTIDE SEQUENCE [LARGE SCALE GENOMIC DNA]</scope>
    <source>
        <strain evidence="3 5">1762-AUS-E</strain>
    </source>
</reference>
<dbReference type="RefSeq" id="WP_058462916.1">
    <property type="nucleotide sequence ID" value="NZ_CAAAHS010000006.1"/>
</dbReference>
<evidence type="ECO:0000313" key="5">
    <source>
        <dbReference type="Proteomes" id="UP000054859"/>
    </source>
</evidence>
<dbReference type="STRING" id="45056.Lade_1846"/>
<organism evidence="3 5">
    <name type="scientific">Legionella adelaidensis</name>
    <dbReference type="NCBI Taxonomy" id="45056"/>
    <lineage>
        <taxon>Bacteria</taxon>
        <taxon>Pseudomonadati</taxon>
        <taxon>Pseudomonadota</taxon>
        <taxon>Gammaproteobacteria</taxon>
        <taxon>Legionellales</taxon>
        <taxon>Legionellaceae</taxon>
        <taxon>Legionella</taxon>
    </lineage>
</organism>
<dbReference type="InterPro" id="IPR020053">
    <property type="entry name" value="Ribosome-bd_factorA_CS"/>
</dbReference>
<comment type="subunit">
    <text evidence="2">Monomer. Binds 30S ribosomal subunits, but not 50S ribosomal subunits or 70S ribosomes.</text>
</comment>
<reference evidence="4 6" key="2">
    <citation type="submission" date="2018-12" db="EMBL/GenBank/DDBJ databases">
        <authorList>
            <consortium name="Pathogen Informatics"/>
        </authorList>
    </citation>
    <scope>NUCLEOTIDE SEQUENCE [LARGE SCALE GENOMIC DNA]</scope>
    <source>
        <strain evidence="4 6">NCTC12735</strain>
        <plasmid evidence="6">24</plasmid>
    </source>
</reference>
<dbReference type="EMBL" id="LNKA01000019">
    <property type="protein sequence ID" value="KTC64552.1"/>
    <property type="molecule type" value="Genomic_DNA"/>
</dbReference>
<dbReference type="InterPro" id="IPR015946">
    <property type="entry name" value="KH_dom-like_a/b"/>
</dbReference>
<dbReference type="GO" id="GO:0030490">
    <property type="term" value="P:maturation of SSU-rRNA"/>
    <property type="evidence" value="ECO:0007669"/>
    <property type="project" value="UniProtKB-UniRule"/>
</dbReference>
<dbReference type="EMBL" id="LR134433">
    <property type="protein sequence ID" value="VEH85920.1"/>
    <property type="molecule type" value="Genomic_DNA"/>
</dbReference>
<sequence length="122" mass="13967">MSNNFKRTDRIAETILRKLALLIQQEITDPRLSKFVTLSAVNVAKDLSHAKVYFTVLNDDPEQTATILNTAASYLRSQLAKSITLRTVPQLHFIYDESIEYGKRLSKLIEEANPEKKDDEQE</sequence>
<dbReference type="PROSITE" id="PS01319">
    <property type="entry name" value="RBFA"/>
    <property type="match status" value="1"/>
</dbReference>
<dbReference type="PANTHER" id="PTHR33515">
    <property type="entry name" value="RIBOSOME-BINDING FACTOR A, CHLOROPLASTIC-RELATED"/>
    <property type="match status" value="1"/>
</dbReference>
<dbReference type="Pfam" id="PF02033">
    <property type="entry name" value="RBFA"/>
    <property type="match status" value="1"/>
</dbReference>